<dbReference type="AlphaFoldDB" id="A0A8K0RBT3"/>
<evidence type="ECO:0000313" key="3">
    <source>
        <dbReference type="Proteomes" id="UP000813461"/>
    </source>
</evidence>
<comment type="caution">
    <text evidence="2">The sequence shown here is derived from an EMBL/GenBank/DDBJ whole genome shotgun (WGS) entry which is preliminary data.</text>
</comment>
<dbReference type="Proteomes" id="UP000813461">
    <property type="component" value="Unassembled WGS sequence"/>
</dbReference>
<protein>
    <submittedName>
        <fullName evidence="2">Uncharacterized protein</fullName>
    </submittedName>
</protein>
<dbReference type="EMBL" id="JAGMVJ010000003">
    <property type="protein sequence ID" value="KAH7092394.1"/>
    <property type="molecule type" value="Genomic_DNA"/>
</dbReference>
<feature type="signal peptide" evidence="1">
    <location>
        <begin position="1"/>
        <end position="19"/>
    </location>
</feature>
<evidence type="ECO:0000256" key="1">
    <source>
        <dbReference type="SAM" id="SignalP"/>
    </source>
</evidence>
<sequence>MKATSVTIALLALANSATAWNCRCHAPSLADSSHPATGGLRLCAQKGGNLRADGFTCTDLPSAYSNKDCADALGSTAFVAACAQT</sequence>
<gene>
    <name evidence="2" type="ORF">FB567DRAFT_588677</name>
</gene>
<feature type="chain" id="PRO_5035475256" evidence="1">
    <location>
        <begin position="20"/>
        <end position="85"/>
    </location>
</feature>
<name>A0A8K0RBT3_9PLEO</name>
<reference evidence="2" key="1">
    <citation type="journal article" date="2021" name="Nat. Commun.">
        <title>Genetic determinants of endophytism in the Arabidopsis root mycobiome.</title>
        <authorList>
            <person name="Mesny F."/>
            <person name="Miyauchi S."/>
            <person name="Thiergart T."/>
            <person name="Pickel B."/>
            <person name="Atanasova L."/>
            <person name="Karlsson M."/>
            <person name="Huettel B."/>
            <person name="Barry K.W."/>
            <person name="Haridas S."/>
            <person name="Chen C."/>
            <person name="Bauer D."/>
            <person name="Andreopoulos W."/>
            <person name="Pangilinan J."/>
            <person name="LaButti K."/>
            <person name="Riley R."/>
            <person name="Lipzen A."/>
            <person name="Clum A."/>
            <person name="Drula E."/>
            <person name="Henrissat B."/>
            <person name="Kohler A."/>
            <person name="Grigoriev I.V."/>
            <person name="Martin F.M."/>
            <person name="Hacquard S."/>
        </authorList>
    </citation>
    <scope>NUCLEOTIDE SEQUENCE</scope>
    <source>
        <strain evidence="2">MPI-SDFR-AT-0120</strain>
    </source>
</reference>
<evidence type="ECO:0000313" key="2">
    <source>
        <dbReference type="EMBL" id="KAH7092394.1"/>
    </source>
</evidence>
<keyword evidence="1" id="KW-0732">Signal</keyword>
<keyword evidence="3" id="KW-1185">Reference proteome</keyword>
<proteinExistence type="predicted"/>
<accession>A0A8K0RBT3</accession>
<dbReference type="OrthoDB" id="4796176at2759"/>
<organism evidence="2 3">
    <name type="scientific">Paraphoma chrysanthemicola</name>
    <dbReference type="NCBI Taxonomy" id="798071"/>
    <lineage>
        <taxon>Eukaryota</taxon>
        <taxon>Fungi</taxon>
        <taxon>Dikarya</taxon>
        <taxon>Ascomycota</taxon>
        <taxon>Pezizomycotina</taxon>
        <taxon>Dothideomycetes</taxon>
        <taxon>Pleosporomycetidae</taxon>
        <taxon>Pleosporales</taxon>
        <taxon>Pleosporineae</taxon>
        <taxon>Phaeosphaeriaceae</taxon>
        <taxon>Paraphoma</taxon>
    </lineage>
</organism>